<dbReference type="OrthoDB" id="9789407at2"/>
<dbReference type="InterPro" id="IPR007607">
    <property type="entry name" value="BacA/B"/>
</dbReference>
<organism evidence="2 3">
    <name type="scientific">Paenibacillus selenitireducens</name>
    <dbReference type="NCBI Taxonomy" id="1324314"/>
    <lineage>
        <taxon>Bacteria</taxon>
        <taxon>Bacillati</taxon>
        <taxon>Bacillota</taxon>
        <taxon>Bacilli</taxon>
        <taxon>Bacillales</taxon>
        <taxon>Paenibacillaceae</taxon>
        <taxon>Paenibacillus</taxon>
    </lineage>
</organism>
<evidence type="ECO:0000313" key="3">
    <source>
        <dbReference type="Proteomes" id="UP000190188"/>
    </source>
</evidence>
<sequence>MLGRNKKLRQIDTLIGQGTTIEGQIKCQSSLRIDGKFQGEIEATGNVVIGEHGIAESNIHAREVIIAGKVLGDVTTKGHLMIMSSGQLHGNYTGPSIIIHEGAVFNGESRIEKIEPLSMMQESESSTSHKNNKQAG</sequence>
<protein>
    <recommendedName>
        <fullName evidence="4">Cell division protein</fullName>
    </recommendedName>
</protein>
<dbReference type="AlphaFoldDB" id="A0A1T2X2H1"/>
<proteinExistence type="inferred from homology"/>
<evidence type="ECO:0008006" key="4">
    <source>
        <dbReference type="Google" id="ProtNLM"/>
    </source>
</evidence>
<dbReference type="PANTHER" id="PTHR35024">
    <property type="entry name" value="HYPOTHETICAL CYTOSOLIC PROTEIN"/>
    <property type="match status" value="1"/>
</dbReference>
<dbReference type="STRING" id="1324314.BVG16_25450"/>
<comment type="similarity">
    <text evidence="1">Belongs to the bactofilin family.</text>
</comment>
<dbReference type="PANTHER" id="PTHR35024:SF4">
    <property type="entry name" value="POLYMER-FORMING CYTOSKELETAL PROTEIN"/>
    <property type="match status" value="1"/>
</dbReference>
<dbReference type="Proteomes" id="UP000190188">
    <property type="component" value="Unassembled WGS sequence"/>
</dbReference>
<dbReference type="RefSeq" id="WP_078502015.1">
    <property type="nucleotide sequence ID" value="NZ_MSZX01000012.1"/>
</dbReference>
<keyword evidence="3" id="KW-1185">Reference proteome</keyword>
<comment type="caution">
    <text evidence="2">The sequence shown here is derived from an EMBL/GenBank/DDBJ whole genome shotgun (WGS) entry which is preliminary data.</text>
</comment>
<reference evidence="2 3" key="1">
    <citation type="submission" date="2017-01" db="EMBL/GenBank/DDBJ databases">
        <title>Genome analysis of Paenibacillus selenitrireducens ES3-24.</title>
        <authorList>
            <person name="Xu D."/>
            <person name="Yao R."/>
            <person name="Zheng S."/>
        </authorList>
    </citation>
    <scope>NUCLEOTIDE SEQUENCE [LARGE SCALE GENOMIC DNA]</scope>
    <source>
        <strain evidence="2 3">ES3-24</strain>
    </source>
</reference>
<gene>
    <name evidence="2" type="ORF">BVG16_25450</name>
</gene>
<name>A0A1T2X2H1_9BACL</name>
<evidence type="ECO:0000256" key="1">
    <source>
        <dbReference type="ARBA" id="ARBA00044755"/>
    </source>
</evidence>
<evidence type="ECO:0000313" key="2">
    <source>
        <dbReference type="EMBL" id="OPA74098.1"/>
    </source>
</evidence>
<dbReference type="Pfam" id="PF04519">
    <property type="entry name" value="Bactofilin"/>
    <property type="match status" value="1"/>
</dbReference>
<accession>A0A1T2X2H1</accession>
<dbReference type="EMBL" id="MSZX01000012">
    <property type="protein sequence ID" value="OPA74098.1"/>
    <property type="molecule type" value="Genomic_DNA"/>
</dbReference>